<evidence type="ECO:0000313" key="5">
    <source>
        <dbReference type="EMBL" id="RFM34061.1"/>
    </source>
</evidence>
<evidence type="ECO:0000259" key="4">
    <source>
        <dbReference type="PROSITE" id="PS01124"/>
    </source>
</evidence>
<evidence type="ECO:0000256" key="2">
    <source>
        <dbReference type="ARBA" id="ARBA00023125"/>
    </source>
</evidence>
<proteinExistence type="predicted"/>
<dbReference type="InterPro" id="IPR009057">
    <property type="entry name" value="Homeodomain-like_sf"/>
</dbReference>
<keyword evidence="1" id="KW-0805">Transcription regulation</keyword>
<dbReference type="AlphaFoldDB" id="A0A3E1P1K5"/>
<dbReference type="SMART" id="SM00342">
    <property type="entry name" value="HTH_ARAC"/>
    <property type="match status" value="1"/>
</dbReference>
<evidence type="ECO:0000256" key="3">
    <source>
        <dbReference type="ARBA" id="ARBA00023163"/>
    </source>
</evidence>
<organism evidence="5 6">
    <name type="scientific">Chitinophaga silvisoli</name>
    <dbReference type="NCBI Taxonomy" id="2291814"/>
    <lineage>
        <taxon>Bacteria</taxon>
        <taxon>Pseudomonadati</taxon>
        <taxon>Bacteroidota</taxon>
        <taxon>Chitinophagia</taxon>
        <taxon>Chitinophagales</taxon>
        <taxon>Chitinophagaceae</taxon>
        <taxon>Chitinophaga</taxon>
    </lineage>
</organism>
<gene>
    <name evidence="5" type="ORF">DXN04_12255</name>
</gene>
<keyword evidence="6" id="KW-1185">Reference proteome</keyword>
<keyword evidence="3" id="KW-0804">Transcription</keyword>
<dbReference type="GO" id="GO:0043565">
    <property type="term" value="F:sequence-specific DNA binding"/>
    <property type="evidence" value="ECO:0007669"/>
    <property type="project" value="InterPro"/>
</dbReference>
<dbReference type="SUPFAM" id="SSF46689">
    <property type="entry name" value="Homeodomain-like"/>
    <property type="match status" value="1"/>
</dbReference>
<accession>A0A3E1P1K5</accession>
<keyword evidence="2" id="KW-0238">DNA-binding</keyword>
<dbReference type="Gene3D" id="1.10.10.60">
    <property type="entry name" value="Homeodomain-like"/>
    <property type="match status" value="1"/>
</dbReference>
<dbReference type="PANTHER" id="PTHR43280">
    <property type="entry name" value="ARAC-FAMILY TRANSCRIPTIONAL REGULATOR"/>
    <property type="match status" value="1"/>
</dbReference>
<sequence>MGKSNQPAKINSIADVHRLFSLPNPQHPLISLINNVEGQLNLHQLPDPHVLHFYKISYKSKLSGKMGYGQGYYDFDEGGLMFAAPNQVLSMPEDPQDHAGYTLLIHPDFLLGFPLSRKIKQYGFFSYQVAEALFLSDKEREVILSLFKIMEEELTSRIDDFSQTVVIAQIELLLSYAERFYKRQFITRKAVNSELLARLEQMMDEYFNSGTSMENGIPSVQYFADRLNLSASYLSDMLRSLTGQNAQQLIHHKLIEKAKEMLSTSELSVAEVAFQLGFEYPQSFSRLFKTKTDFSPLAFRRKFN</sequence>
<reference evidence="5 6" key="1">
    <citation type="submission" date="2018-08" db="EMBL/GenBank/DDBJ databases">
        <title>Chitinophaga sp. K20C18050901, a novel bacterium isolated from forest soil.</title>
        <authorList>
            <person name="Wang C."/>
        </authorList>
    </citation>
    <scope>NUCLEOTIDE SEQUENCE [LARGE SCALE GENOMIC DNA]</scope>
    <source>
        <strain evidence="5 6">K20C18050901</strain>
    </source>
</reference>
<dbReference type="InterPro" id="IPR018060">
    <property type="entry name" value="HTH_AraC"/>
</dbReference>
<dbReference type="RefSeq" id="WP_116853651.1">
    <property type="nucleotide sequence ID" value="NZ_QTJV01000004.1"/>
</dbReference>
<name>A0A3E1P1K5_9BACT</name>
<dbReference type="OrthoDB" id="644686at2"/>
<dbReference type="PANTHER" id="PTHR43280:SF32">
    <property type="entry name" value="TRANSCRIPTIONAL REGULATORY PROTEIN"/>
    <property type="match status" value="1"/>
</dbReference>
<feature type="domain" description="HTH araC/xylS-type" evidence="4">
    <location>
        <begin position="197"/>
        <end position="302"/>
    </location>
</feature>
<dbReference type="PROSITE" id="PS01124">
    <property type="entry name" value="HTH_ARAC_FAMILY_2"/>
    <property type="match status" value="1"/>
</dbReference>
<evidence type="ECO:0000313" key="6">
    <source>
        <dbReference type="Proteomes" id="UP000261174"/>
    </source>
</evidence>
<protein>
    <submittedName>
        <fullName evidence="5">AraC family transcriptional regulator</fullName>
    </submittedName>
</protein>
<dbReference type="Proteomes" id="UP000261174">
    <property type="component" value="Unassembled WGS sequence"/>
</dbReference>
<comment type="caution">
    <text evidence="5">The sequence shown here is derived from an EMBL/GenBank/DDBJ whole genome shotgun (WGS) entry which is preliminary data.</text>
</comment>
<evidence type="ECO:0000256" key="1">
    <source>
        <dbReference type="ARBA" id="ARBA00023015"/>
    </source>
</evidence>
<dbReference type="Pfam" id="PF12833">
    <property type="entry name" value="HTH_18"/>
    <property type="match status" value="1"/>
</dbReference>
<dbReference type="EMBL" id="QTJV01000004">
    <property type="protein sequence ID" value="RFM34061.1"/>
    <property type="molecule type" value="Genomic_DNA"/>
</dbReference>
<dbReference type="GO" id="GO:0003700">
    <property type="term" value="F:DNA-binding transcription factor activity"/>
    <property type="evidence" value="ECO:0007669"/>
    <property type="project" value="InterPro"/>
</dbReference>